<accession>A0A5K7S3Y4</accession>
<dbReference type="RefSeq" id="WP_318349300.1">
    <property type="nucleotide sequence ID" value="NZ_AP018694.1"/>
</dbReference>
<evidence type="ECO:0000313" key="2">
    <source>
        <dbReference type="Proteomes" id="UP001193389"/>
    </source>
</evidence>
<reference evidence="1" key="1">
    <citation type="journal article" date="2020" name="Int. J. Syst. Evol. Microbiol.">
        <title>Aquipluma nitroreducens gen. nov. sp. nov., a novel facultatively anaerobic bacterium isolated from a freshwater lake.</title>
        <authorList>
            <person name="Watanabe M."/>
            <person name="Kojima H."/>
            <person name="Fukui M."/>
        </authorList>
    </citation>
    <scope>NUCLEOTIDE SEQUENCE</scope>
    <source>
        <strain evidence="1">MeG22</strain>
    </source>
</reference>
<protein>
    <submittedName>
        <fullName evidence="1">Uncharacterized protein</fullName>
    </submittedName>
</protein>
<dbReference type="KEGG" id="anf:AQPE_0344"/>
<evidence type="ECO:0000313" key="1">
    <source>
        <dbReference type="EMBL" id="BBE16207.1"/>
    </source>
</evidence>
<gene>
    <name evidence="1" type="ORF">AQPE_0344</name>
</gene>
<dbReference type="AlphaFoldDB" id="A0A5K7S3Y4"/>
<proteinExistence type="predicted"/>
<keyword evidence="2" id="KW-1185">Reference proteome</keyword>
<dbReference type="EMBL" id="AP018694">
    <property type="protein sequence ID" value="BBE16207.1"/>
    <property type="molecule type" value="Genomic_DNA"/>
</dbReference>
<dbReference type="Proteomes" id="UP001193389">
    <property type="component" value="Chromosome"/>
</dbReference>
<organism evidence="1 2">
    <name type="scientific">Aquipluma nitroreducens</name>
    <dbReference type="NCBI Taxonomy" id="2010828"/>
    <lineage>
        <taxon>Bacteria</taxon>
        <taxon>Pseudomonadati</taxon>
        <taxon>Bacteroidota</taxon>
        <taxon>Bacteroidia</taxon>
        <taxon>Marinilabiliales</taxon>
        <taxon>Prolixibacteraceae</taxon>
        <taxon>Aquipluma</taxon>
    </lineage>
</organism>
<name>A0A5K7S3Y4_9BACT</name>
<sequence length="66" mass="7639">MESFYVKIKNPKAKSILKGLVDLNMISIKETESTNKFSELLNKFRKKSDSLLSFDEITNEVDVVRK</sequence>